<evidence type="ECO:0000259" key="1">
    <source>
        <dbReference type="Pfam" id="PF13472"/>
    </source>
</evidence>
<dbReference type="GO" id="GO:0004622">
    <property type="term" value="F:phosphatidylcholine lysophospholipase activity"/>
    <property type="evidence" value="ECO:0007669"/>
    <property type="project" value="TreeGrafter"/>
</dbReference>
<dbReference type="Gene3D" id="3.40.50.1110">
    <property type="entry name" value="SGNH hydrolase"/>
    <property type="match status" value="1"/>
</dbReference>
<feature type="domain" description="SGNH hydrolase-type esterase" evidence="1">
    <location>
        <begin position="57"/>
        <end position="314"/>
    </location>
</feature>
<comment type="caution">
    <text evidence="2">The sequence shown here is derived from an EMBL/GenBank/DDBJ whole genome shotgun (WGS) entry which is preliminary data.</text>
</comment>
<dbReference type="InterPro" id="IPR051532">
    <property type="entry name" value="Ester_Hydrolysis_Enzymes"/>
</dbReference>
<dbReference type="Proteomes" id="UP000177324">
    <property type="component" value="Unassembled WGS sequence"/>
</dbReference>
<dbReference type="Pfam" id="PF13472">
    <property type="entry name" value="Lipase_GDSL_2"/>
    <property type="match status" value="1"/>
</dbReference>
<dbReference type="InterPro" id="IPR036514">
    <property type="entry name" value="SGNH_hydro_sf"/>
</dbReference>
<dbReference type="InterPro" id="IPR013830">
    <property type="entry name" value="SGNH_hydro"/>
</dbReference>
<dbReference type="PANTHER" id="PTHR30383">
    <property type="entry name" value="THIOESTERASE 1/PROTEASE 1/LYSOPHOSPHOLIPASE L1"/>
    <property type="match status" value="1"/>
</dbReference>
<dbReference type="EMBL" id="MHCH01000039">
    <property type="protein sequence ID" value="OGY16725.1"/>
    <property type="molecule type" value="Genomic_DNA"/>
</dbReference>
<sequence length="440" mass="51057">MAQKIGLSFLSLLLIFGGLEFVARQVPVTGDAKTKLESLYLPPFPPKKPDYLRVFVYGGSSVQGLPVEKVGWVAQFDDQLRHVLGSKRDVEVYNLGWSGYNSTMVRHSLANSIAYQPDLLIVYTGENEFIYPQLDAYEGLRWLTALKNKSSLIKLILSRQQSPLAEYEPLSFKRPPYRVQWLYYQIKMWLFRHNLEQMVKLAKRHKIPLVLVTPTANIKDWPAVDAKVTTLDHPLPQNQNAGWLYQQGRFIEAKDWDLIPWRAHSDQNNFIRSLADKTTVWVADAETDYFLNSPDYLPGFNFTIDNVHPNKEGAYLIAKTIIELLQQQKMVKPDWWADTKPLASLEEYLRRVNFSRQDEFDIYFKTARYATKNPFFNFTAVKHYLDLAEKIERRDWRTAWLRAVIAWLETGKIVSPAGDLDLNLAKTQIPYIQEFMEAGK</sequence>
<protein>
    <recommendedName>
        <fullName evidence="1">SGNH hydrolase-type esterase domain-containing protein</fullName>
    </recommendedName>
</protein>
<name>A0A1G1VMW6_9BACT</name>
<dbReference type="STRING" id="1797589.A2784_04540"/>
<accession>A0A1G1VMW6</accession>
<dbReference type="AlphaFoldDB" id="A0A1G1VMW6"/>
<reference evidence="2 3" key="1">
    <citation type="journal article" date="2016" name="Nat. Commun.">
        <title>Thousands of microbial genomes shed light on interconnected biogeochemical processes in an aquifer system.</title>
        <authorList>
            <person name="Anantharaman K."/>
            <person name="Brown C.T."/>
            <person name="Hug L.A."/>
            <person name="Sharon I."/>
            <person name="Castelle C.J."/>
            <person name="Probst A.J."/>
            <person name="Thomas B.C."/>
            <person name="Singh A."/>
            <person name="Wilkins M.J."/>
            <person name="Karaoz U."/>
            <person name="Brodie E.L."/>
            <person name="Williams K.H."/>
            <person name="Hubbard S.S."/>
            <person name="Banfield J.F."/>
        </authorList>
    </citation>
    <scope>NUCLEOTIDE SEQUENCE [LARGE SCALE GENOMIC DNA]</scope>
</reference>
<evidence type="ECO:0000313" key="2">
    <source>
        <dbReference type="EMBL" id="OGY16725.1"/>
    </source>
</evidence>
<proteinExistence type="predicted"/>
<gene>
    <name evidence="2" type="ORF">A2784_04540</name>
</gene>
<organism evidence="2 3">
    <name type="scientific">Candidatus Chisholmbacteria bacterium RIFCSPHIGHO2_01_FULL_48_12</name>
    <dbReference type="NCBI Taxonomy" id="1797589"/>
    <lineage>
        <taxon>Bacteria</taxon>
        <taxon>Candidatus Chisholmiibacteriota</taxon>
    </lineage>
</organism>
<evidence type="ECO:0000313" key="3">
    <source>
        <dbReference type="Proteomes" id="UP000177324"/>
    </source>
</evidence>
<dbReference type="PANTHER" id="PTHR30383:SF5">
    <property type="entry name" value="SGNH HYDROLASE-TYPE ESTERASE DOMAIN-CONTAINING PROTEIN"/>
    <property type="match status" value="1"/>
</dbReference>
<dbReference type="SUPFAM" id="SSF52266">
    <property type="entry name" value="SGNH hydrolase"/>
    <property type="match status" value="1"/>
</dbReference>